<keyword evidence="2" id="KW-0732">Signal</keyword>
<dbReference type="AlphaFoldDB" id="Q01UR5"/>
<name>Q01UR5_SOLUE</name>
<evidence type="ECO:0000256" key="1">
    <source>
        <dbReference type="SAM" id="MobiDB-lite"/>
    </source>
</evidence>
<dbReference type="SUPFAM" id="SSF48452">
    <property type="entry name" value="TPR-like"/>
    <property type="match status" value="1"/>
</dbReference>
<proteinExistence type="predicted"/>
<accession>Q01UR5</accession>
<evidence type="ECO:0000256" key="2">
    <source>
        <dbReference type="SAM" id="SignalP"/>
    </source>
</evidence>
<reference evidence="3" key="1">
    <citation type="submission" date="2006-10" db="EMBL/GenBank/DDBJ databases">
        <title>Complete sequence of Solibacter usitatus Ellin6076.</title>
        <authorList>
            <consortium name="US DOE Joint Genome Institute"/>
            <person name="Copeland A."/>
            <person name="Lucas S."/>
            <person name="Lapidus A."/>
            <person name="Barry K."/>
            <person name="Detter J.C."/>
            <person name="Glavina del Rio T."/>
            <person name="Hammon N."/>
            <person name="Israni S."/>
            <person name="Dalin E."/>
            <person name="Tice H."/>
            <person name="Pitluck S."/>
            <person name="Thompson L.S."/>
            <person name="Brettin T."/>
            <person name="Bruce D."/>
            <person name="Han C."/>
            <person name="Tapia R."/>
            <person name="Gilna P."/>
            <person name="Schmutz J."/>
            <person name="Larimer F."/>
            <person name="Land M."/>
            <person name="Hauser L."/>
            <person name="Kyrpides N."/>
            <person name="Mikhailova N."/>
            <person name="Janssen P.H."/>
            <person name="Kuske C.R."/>
            <person name="Richardson P."/>
        </authorList>
    </citation>
    <scope>NUCLEOTIDE SEQUENCE</scope>
    <source>
        <strain evidence="3">Ellin6076</strain>
    </source>
</reference>
<organism evidence="3">
    <name type="scientific">Solibacter usitatus (strain Ellin6076)</name>
    <dbReference type="NCBI Taxonomy" id="234267"/>
    <lineage>
        <taxon>Bacteria</taxon>
        <taxon>Pseudomonadati</taxon>
        <taxon>Acidobacteriota</taxon>
        <taxon>Terriglobia</taxon>
        <taxon>Bryobacterales</taxon>
        <taxon>Solibacteraceae</taxon>
        <taxon>Candidatus Solibacter</taxon>
    </lineage>
</organism>
<dbReference type="Pfam" id="PF13174">
    <property type="entry name" value="TPR_6"/>
    <property type="match status" value="1"/>
</dbReference>
<feature type="chain" id="PRO_5004162483" description="DUF1570 domain-containing protein" evidence="2">
    <location>
        <begin position="27"/>
        <end position="597"/>
    </location>
</feature>
<protein>
    <recommendedName>
        <fullName evidence="4">DUF1570 domain-containing protein</fullName>
    </recommendedName>
</protein>
<evidence type="ECO:0008006" key="4">
    <source>
        <dbReference type="Google" id="ProtNLM"/>
    </source>
</evidence>
<dbReference type="EMBL" id="CP000473">
    <property type="protein sequence ID" value="ABJ86605.1"/>
    <property type="molecule type" value="Genomic_DNA"/>
</dbReference>
<feature type="region of interest" description="Disordered" evidence="1">
    <location>
        <begin position="481"/>
        <end position="515"/>
    </location>
</feature>
<dbReference type="Gene3D" id="1.25.40.10">
    <property type="entry name" value="Tetratricopeptide repeat domain"/>
    <property type="match status" value="1"/>
</dbReference>
<dbReference type="OrthoDB" id="105268at2"/>
<dbReference type="eggNOG" id="COG0457">
    <property type="taxonomic scope" value="Bacteria"/>
</dbReference>
<evidence type="ECO:0000313" key="3">
    <source>
        <dbReference type="EMBL" id="ABJ86605.1"/>
    </source>
</evidence>
<sequence length="597" mass="65606" precursor="true">MLNSGHMLRATRVGALACLLLPACFSAPQDSWLKITSANFELYTTAGERSGRDLIKHFEQVRSFFTQAFGAHLAAARPARIIAFRNEKEYQPYRPGEFASAFYQPGAVHDFIVMSGASSEHYPVAIHEYTHLMIHQSGMDLPPWLNEGLAELYSSLGPRGAKILVGQVIPGRIQVLNSDKWIPLATLLNVDHNSPYYNEKSRAGMFYAESWALVHMLNLEPRYRPHLNALALALKDATPEAAFAKAYGLRIDQIETALREYFHATTIHAELFNVQLPKSVDAPEIEAGAALPARIALAELDGNTRGRGDQARKAWEQLANDFPQSPEVEAGWAEFAWQQRKLDDSAAHFARAVTLGCKEESSLLLYARVLGYNRLDKDAAAVLQKAAALYPDSNEINLELGATLVRTASYGPALGALVSVKKVTTAAQAFRLYYNLAYAQYRLGDPARARESLAKAREFTKIPAEISSLDHLGEAINRPTAAHPAADSDEAPRMVRRPPLPVKEEPETPAAPSIPQAEGTLENMECGTLARLHVRIDGALKIFIIPDPTKVSIRNGAGEPVQLQCGPQSPHRALRLEYQAVPSMPGVTGLVRTLELK</sequence>
<dbReference type="STRING" id="234267.Acid_5658"/>
<dbReference type="InParanoid" id="Q01UR5"/>
<dbReference type="InterPro" id="IPR019734">
    <property type="entry name" value="TPR_rpt"/>
</dbReference>
<gene>
    <name evidence="3" type="ordered locus">Acid_5658</name>
</gene>
<feature type="signal peptide" evidence="2">
    <location>
        <begin position="1"/>
        <end position="26"/>
    </location>
</feature>
<dbReference type="InterPro" id="IPR011990">
    <property type="entry name" value="TPR-like_helical_dom_sf"/>
</dbReference>
<dbReference type="KEGG" id="sus:Acid_5658"/>
<dbReference type="HOGENOM" id="CLU_457008_0_0_0"/>